<gene>
    <name evidence="1" type="ORF">WKI47_06360</name>
</gene>
<sequence length="289" mass="31842">MTRAAATNAARQSSFKLRPGKIAVFVILVLSALATLFPLLFLFVNSFKDQGTIVAEPMALPRSWSAAYVSDAMRQIHFGQAVFITAGITVLSVALIVFCASMLSWMLVRNDSPASRIVLLGLTAAMLVPFQSVMYPLIHEFETLGLKNLPGLILMYGGFGLGMSVFLYHGFFRGVPLALEEAALIDGSGILGLFFKVVFPLVKPITVTVIILNSLWIWNDYLLPFLVLGNAEYKTLTLELYYAKMLSGQFSNPWELIFPAVLVSIIPIVVLYLFLQKYFIKGVTEGAVK</sequence>
<dbReference type="Proteomes" id="UP001380953">
    <property type="component" value="Unassembled WGS sequence"/>
</dbReference>
<dbReference type="EMBL" id="JBBKAR010000019">
    <property type="protein sequence ID" value="MEJ8303537.1"/>
    <property type="molecule type" value="Genomic_DNA"/>
</dbReference>
<proteinExistence type="predicted"/>
<accession>A0ACC6P9H5</accession>
<name>A0ACC6P9H5_9BACL</name>
<keyword evidence="2" id="KW-1185">Reference proteome</keyword>
<evidence type="ECO:0000313" key="2">
    <source>
        <dbReference type="Proteomes" id="UP001380953"/>
    </source>
</evidence>
<organism evidence="1 2">
    <name type="scientific">Saccharibacillus sacchari</name>
    <dbReference type="NCBI Taxonomy" id="456493"/>
    <lineage>
        <taxon>Bacteria</taxon>
        <taxon>Bacillati</taxon>
        <taxon>Bacillota</taxon>
        <taxon>Bacilli</taxon>
        <taxon>Bacillales</taxon>
        <taxon>Paenibacillaceae</taxon>
        <taxon>Saccharibacillus</taxon>
    </lineage>
</organism>
<comment type="caution">
    <text evidence="1">The sequence shown here is derived from an EMBL/GenBank/DDBJ whole genome shotgun (WGS) entry which is preliminary data.</text>
</comment>
<evidence type="ECO:0000313" key="1">
    <source>
        <dbReference type="EMBL" id="MEJ8303537.1"/>
    </source>
</evidence>
<protein>
    <submittedName>
        <fullName evidence="1">Carbohydrate ABC transporter permease</fullName>
    </submittedName>
</protein>
<reference evidence="1" key="1">
    <citation type="submission" date="2024-03" db="EMBL/GenBank/DDBJ databases">
        <title>Whole genome sequecning of epiphytes from Marcgravia umbellata leaves.</title>
        <authorList>
            <person name="Kumar G."/>
            <person name="Savka M.A."/>
        </authorList>
    </citation>
    <scope>NUCLEOTIDE SEQUENCE</scope>
    <source>
        <strain evidence="1">RIT_BL5</strain>
    </source>
</reference>